<dbReference type="GO" id="GO:0005929">
    <property type="term" value="C:cilium"/>
    <property type="evidence" value="ECO:0007669"/>
    <property type="project" value="TreeGrafter"/>
</dbReference>
<dbReference type="InterPro" id="IPR051655">
    <property type="entry name" value="FAM161"/>
</dbReference>
<dbReference type="Ensembl" id="ENSEBUT00000018160.1">
    <property type="protein sequence ID" value="ENSEBUP00000017584.1"/>
    <property type="gene ID" value="ENSEBUG00000010994.1"/>
</dbReference>
<protein>
    <submittedName>
        <fullName evidence="4">Uncharacterized protein</fullName>
    </submittedName>
</protein>
<feature type="compositionally biased region" description="Basic and acidic residues" evidence="3">
    <location>
        <begin position="401"/>
        <end position="426"/>
    </location>
</feature>
<organism evidence="4 5">
    <name type="scientific">Eptatretus burgeri</name>
    <name type="common">Inshore hagfish</name>
    <dbReference type="NCBI Taxonomy" id="7764"/>
    <lineage>
        <taxon>Eukaryota</taxon>
        <taxon>Metazoa</taxon>
        <taxon>Chordata</taxon>
        <taxon>Craniata</taxon>
        <taxon>Vertebrata</taxon>
        <taxon>Cyclostomata</taxon>
        <taxon>Myxini</taxon>
        <taxon>Myxiniformes</taxon>
        <taxon>Myxinidae</taxon>
        <taxon>Eptatretinae</taxon>
        <taxon>Eptatretus</taxon>
    </lineage>
</organism>
<name>A0A8C4QPI9_EPTBU</name>
<dbReference type="GO" id="GO:0005856">
    <property type="term" value="C:cytoskeleton"/>
    <property type="evidence" value="ECO:0007669"/>
    <property type="project" value="UniProtKB-ARBA"/>
</dbReference>
<evidence type="ECO:0000313" key="5">
    <source>
        <dbReference type="Proteomes" id="UP000694388"/>
    </source>
</evidence>
<comment type="similarity">
    <text evidence="1">Belongs to the FAM161 family.</text>
</comment>
<dbReference type="AlphaFoldDB" id="A0A8C4QPI9"/>
<feature type="compositionally biased region" description="Basic and acidic residues" evidence="3">
    <location>
        <begin position="101"/>
        <end position="115"/>
    </location>
</feature>
<dbReference type="Pfam" id="PF10595">
    <property type="entry name" value="FAM161A_B"/>
    <property type="match status" value="1"/>
</dbReference>
<sequence>MESDDAPPDIETALTHGRRQAAVLLDTLLTEATDLDGRDFSCHLRDLQELQKRSLLRLGLVQATLPPRDRARSPPEFRCCLSDGNRKAPCRGLHGQTAHWESSRRGVSPRDRELGGVKQHLRRQLQSDDLAVENPRYGPIDKVADLDLAPLRERLSRMWEGFSPSSYTPHRMEPEEEDTTIVCYGAQELQQHVPWVTKPEPFRMTLREEKRRQQQGTRTRSALSLERDLREKQQREEEACRKVFRAAQPPTHTYLPLFDNMSQQHVQRRCDSWRSIKENAAAVKIPISHVYMENDDFQQEKPKRRQFERHPLPAHISSTADEYTKDKELPQAQHFLRVAALPRRMVRRQVCKQVKDLQPKQKDGFQGSCQSRSQRNAVPAVTNLCHRQRYTKGTFKGRTQLQKEHVQTTTKKHGDDNKKSREENDGTKSTLHVIIERDPDRGTNITITKGSAVNLSLSQMEEGGNEHTSNDVLNLNNQEPMLSSRGHDVVASQY</sequence>
<keyword evidence="2" id="KW-0175">Coiled coil</keyword>
<dbReference type="GO" id="GO:0044782">
    <property type="term" value="P:cilium organization"/>
    <property type="evidence" value="ECO:0007669"/>
    <property type="project" value="TreeGrafter"/>
</dbReference>
<evidence type="ECO:0000256" key="1">
    <source>
        <dbReference type="ARBA" id="ARBA00006663"/>
    </source>
</evidence>
<reference evidence="4" key="1">
    <citation type="submission" date="2025-05" db="UniProtKB">
        <authorList>
            <consortium name="Ensembl"/>
        </authorList>
    </citation>
    <scope>IDENTIFICATION</scope>
</reference>
<dbReference type="PANTHER" id="PTHR21501">
    <property type="entry name" value="PROTEIN FAM-161"/>
    <property type="match status" value="1"/>
</dbReference>
<dbReference type="InterPro" id="IPR019579">
    <property type="entry name" value="FAM161A/B"/>
</dbReference>
<feature type="region of interest" description="Disordered" evidence="3">
    <location>
        <begin position="94"/>
        <end position="118"/>
    </location>
</feature>
<evidence type="ECO:0000313" key="4">
    <source>
        <dbReference type="Ensembl" id="ENSEBUP00000017589.1"/>
    </source>
</evidence>
<feature type="region of interest" description="Disordered" evidence="3">
    <location>
        <begin position="393"/>
        <end position="431"/>
    </location>
</feature>
<keyword evidence="5" id="KW-1185">Reference proteome</keyword>
<dbReference type="Ensembl" id="ENSEBUT00000018183.1">
    <property type="protein sequence ID" value="ENSEBUP00000017607.1"/>
    <property type="gene ID" value="ENSEBUG00000010994.1"/>
</dbReference>
<evidence type="ECO:0000256" key="2">
    <source>
        <dbReference type="ARBA" id="ARBA00023054"/>
    </source>
</evidence>
<dbReference type="PANTHER" id="PTHR21501:SF1">
    <property type="entry name" value="PROTEIN FAM-161"/>
    <property type="match status" value="1"/>
</dbReference>
<evidence type="ECO:0000256" key="3">
    <source>
        <dbReference type="SAM" id="MobiDB-lite"/>
    </source>
</evidence>
<accession>A0A8C4QPI9</accession>
<dbReference type="Ensembl" id="ENSEBUT00000018165.1">
    <property type="protein sequence ID" value="ENSEBUP00000017589.1"/>
    <property type="gene ID" value="ENSEBUG00000010994.1"/>
</dbReference>
<dbReference type="Proteomes" id="UP000694388">
    <property type="component" value="Unplaced"/>
</dbReference>
<proteinExistence type="inferred from homology"/>